<name>A0A511SZV6_MYXFU</name>
<evidence type="ECO:0000313" key="4">
    <source>
        <dbReference type="Proteomes" id="UP000321514"/>
    </source>
</evidence>
<evidence type="ECO:0000313" key="1">
    <source>
        <dbReference type="EMBL" id="GEN06843.1"/>
    </source>
</evidence>
<comment type="caution">
    <text evidence="1">The sequence shown here is derived from an EMBL/GenBank/DDBJ whole genome shotgun (WGS) entry which is preliminary data.</text>
</comment>
<dbReference type="Proteomes" id="UP000183760">
    <property type="component" value="Unassembled WGS sequence"/>
</dbReference>
<sequence length="195" mass="21790">MRSRLSTWVTAWLLLGASGCAVTRDPRQQLLETTSANAVYKLSPEPLLEATRQLLAEQKYELLPSVDPLYVHTTWRIEGNLDSGASWSKIFVQVHPTSNGRAVVRAYRMAYTTIGRAMSHPSLGAGDRDSKLAQVPTGTYVLGEPLSPTKPVVRRAPDFEWEVLERVEPRFAAFLQTRAQHYLALGRDPSEPTEE</sequence>
<evidence type="ECO:0008006" key="5">
    <source>
        <dbReference type="Google" id="ProtNLM"/>
    </source>
</evidence>
<dbReference type="STRING" id="1334629.MFUL124B02_39095"/>
<dbReference type="PROSITE" id="PS51257">
    <property type="entry name" value="PROKAR_LIPOPROTEIN"/>
    <property type="match status" value="1"/>
</dbReference>
<dbReference type="EMBL" id="BJXR01000017">
    <property type="protein sequence ID" value="GEN06843.1"/>
    <property type="molecule type" value="Genomic_DNA"/>
</dbReference>
<reference evidence="1 4" key="2">
    <citation type="submission" date="2019-07" db="EMBL/GenBank/DDBJ databases">
        <title>Whole genome shotgun sequence of Myxococcus fulvus NBRC 100333.</title>
        <authorList>
            <person name="Hosoyama A."/>
            <person name="Uohara A."/>
            <person name="Ohji S."/>
            <person name="Ichikawa N."/>
        </authorList>
    </citation>
    <scope>NUCLEOTIDE SEQUENCE [LARGE SCALE GENOMIC DNA]</scope>
    <source>
        <strain evidence="1 4">NBRC 100333</strain>
    </source>
</reference>
<dbReference type="Proteomes" id="UP000321514">
    <property type="component" value="Unassembled WGS sequence"/>
</dbReference>
<gene>
    <name evidence="1" type="ORF">MFU01_18800</name>
    <name evidence="2" type="ORF">SAMN05443572_104532</name>
</gene>
<reference evidence="2 3" key="1">
    <citation type="submission" date="2016-10" db="EMBL/GenBank/DDBJ databases">
        <authorList>
            <person name="Varghese N."/>
            <person name="Submissions S."/>
        </authorList>
    </citation>
    <scope>NUCLEOTIDE SEQUENCE [LARGE SCALE GENOMIC DNA]</scope>
    <source>
        <strain evidence="2 3">DSM 16525</strain>
    </source>
</reference>
<evidence type="ECO:0000313" key="3">
    <source>
        <dbReference type="Proteomes" id="UP000183760"/>
    </source>
</evidence>
<protein>
    <recommendedName>
        <fullName evidence="5">Lipoprotein</fullName>
    </recommendedName>
</protein>
<dbReference type="OrthoDB" id="5511268at2"/>
<dbReference type="RefSeq" id="WP_046716575.1">
    <property type="nucleotide sequence ID" value="NZ_BJXR01000017.1"/>
</dbReference>
<evidence type="ECO:0000313" key="2">
    <source>
        <dbReference type="EMBL" id="SEU04195.1"/>
    </source>
</evidence>
<dbReference type="EMBL" id="FOIB01000004">
    <property type="protein sequence ID" value="SEU04195.1"/>
    <property type="molecule type" value="Genomic_DNA"/>
</dbReference>
<keyword evidence="3" id="KW-1185">Reference proteome</keyword>
<accession>A0A511SZV6</accession>
<proteinExistence type="predicted"/>
<organism evidence="1 4">
    <name type="scientific">Myxococcus fulvus</name>
    <dbReference type="NCBI Taxonomy" id="33"/>
    <lineage>
        <taxon>Bacteria</taxon>
        <taxon>Pseudomonadati</taxon>
        <taxon>Myxococcota</taxon>
        <taxon>Myxococcia</taxon>
        <taxon>Myxococcales</taxon>
        <taxon>Cystobacterineae</taxon>
        <taxon>Myxococcaceae</taxon>
        <taxon>Myxococcus</taxon>
    </lineage>
</organism>
<dbReference type="AlphaFoldDB" id="A0A511SZV6"/>